<dbReference type="Gene3D" id="3.40.50.300">
    <property type="entry name" value="P-loop containing nucleotide triphosphate hydrolases"/>
    <property type="match status" value="1"/>
</dbReference>
<dbReference type="EC" id="2.7.1.12" evidence="3 9"/>
<evidence type="ECO:0000313" key="11">
    <source>
        <dbReference type="Proteomes" id="UP001597101"/>
    </source>
</evidence>
<dbReference type="InterPro" id="IPR027417">
    <property type="entry name" value="P-loop_NTPase"/>
</dbReference>
<dbReference type="PANTHER" id="PTHR43442">
    <property type="entry name" value="GLUCONOKINASE-RELATED"/>
    <property type="match status" value="1"/>
</dbReference>
<dbReference type="CDD" id="cd02021">
    <property type="entry name" value="GntK"/>
    <property type="match status" value="1"/>
</dbReference>
<accession>A0ABW3FFC6</accession>
<dbReference type="RefSeq" id="WP_377213138.1">
    <property type="nucleotide sequence ID" value="NZ_JBHTJV010000010.1"/>
</dbReference>
<evidence type="ECO:0000256" key="6">
    <source>
        <dbReference type="ARBA" id="ARBA00022777"/>
    </source>
</evidence>
<keyword evidence="7 9" id="KW-0067">ATP-binding</keyword>
<dbReference type="InterPro" id="IPR006001">
    <property type="entry name" value="Therm_gnt_kin"/>
</dbReference>
<evidence type="ECO:0000256" key="9">
    <source>
        <dbReference type="RuleBase" id="RU363066"/>
    </source>
</evidence>
<dbReference type="PANTHER" id="PTHR43442:SF3">
    <property type="entry name" value="GLUCONOKINASE-RELATED"/>
    <property type="match status" value="1"/>
</dbReference>
<keyword evidence="11" id="KW-1185">Reference proteome</keyword>
<comment type="catalytic activity">
    <reaction evidence="8 9">
        <text>D-gluconate + ATP = 6-phospho-D-gluconate + ADP + H(+)</text>
        <dbReference type="Rhea" id="RHEA:19433"/>
        <dbReference type="ChEBI" id="CHEBI:15378"/>
        <dbReference type="ChEBI" id="CHEBI:18391"/>
        <dbReference type="ChEBI" id="CHEBI:30616"/>
        <dbReference type="ChEBI" id="CHEBI:58759"/>
        <dbReference type="ChEBI" id="CHEBI:456216"/>
        <dbReference type="EC" id="2.7.1.12"/>
    </reaction>
</comment>
<gene>
    <name evidence="10" type="ORF">ACFQ14_12320</name>
</gene>
<dbReference type="SUPFAM" id="SSF52540">
    <property type="entry name" value="P-loop containing nucleoside triphosphate hydrolases"/>
    <property type="match status" value="1"/>
</dbReference>
<organism evidence="10 11">
    <name type="scientific">Pseudahrensia aquimaris</name>
    <dbReference type="NCBI Taxonomy" id="744461"/>
    <lineage>
        <taxon>Bacteria</taxon>
        <taxon>Pseudomonadati</taxon>
        <taxon>Pseudomonadota</taxon>
        <taxon>Alphaproteobacteria</taxon>
        <taxon>Hyphomicrobiales</taxon>
        <taxon>Ahrensiaceae</taxon>
        <taxon>Pseudahrensia</taxon>
    </lineage>
</organism>
<comment type="caution">
    <text evidence="10">The sequence shown here is derived from an EMBL/GenBank/DDBJ whole genome shotgun (WGS) entry which is preliminary data.</text>
</comment>
<dbReference type="NCBIfam" id="TIGR01313">
    <property type="entry name" value="therm_gnt_kin"/>
    <property type="match status" value="1"/>
</dbReference>
<comment type="pathway">
    <text evidence="1">Carbohydrate acid metabolism.</text>
</comment>
<evidence type="ECO:0000313" key="10">
    <source>
        <dbReference type="EMBL" id="MFD0917196.1"/>
    </source>
</evidence>
<dbReference type="EMBL" id="JBHTJV010000010">
    <property type="protein sequence ID" value="MFD0917196.1"/>
    <property type="molecule type" value="Genomic_DNA"/>
</dbReference>
<dbReference type="Pfam" id="PF01202">
    <property type="entry name" value="SKI"/>
    <property type="match status" value="1"/>
</dbReference>
<keyword evidence="6 9" id="KW-0418">Kinase</keyword>
<evidence type="ECO:0000256" key="5">
    <source>
        <dbReference type="ARBA" id="ARBA00022741"/>
    </source>
</evidence>
<evidence type="ECO:0000256" key="1">
    <source>
        <dbReference type="ARBA" id="ARBA00004761"/>
    </source>
</evidence>
<keyword evidence="5 9" id="KW-0547">Nucleotide-binding</keyword>
<dbReference type="Proteomes" id="UP001597101">
    <property type="component" value="Unassembled WGS sequence"/>
</dbReference>
<name>A0ABW3FFC6_9HYPH</name>
<protein>
    <recommendedName>
        <fullName evidence="3 9">Gluconokinase</fullName>
        <ecNumber evidence="3 9">2.7.1.12</ecNumber>
    </recommendedName>
</protein>
<sequence length="156" mass="16942">MGVTSCGKSTIGAALGERLKLSFLDGDTLHPASNIEKMSKGVPLTDEDRWPWLEAVGEAFANRQIIACSALKRSYRDCIRAKAGGDVLFIHLEGTRDLLAKRMLARKGHFMPPALLDSQLATLEPLEPDENHIVVSIDASTDTIIETIATQMKAAP</sequence>
<dbReference type="InterPro" id="IPR031322">
    <property type="entry name" value="Shikimate/glucono_kinase"/>
</dbReference>
<evidence type="ECO:0000256" key="7">
    <source>
        <dbReference type="ARBA" id="ARBA00022840"/>
    </source>
</evidence>
<evidence type="ECO:0000256" key="8">
    <source>
        <dbReference type="ARBA" id="ARBA00048090"/>
    </source>
</evidence>
<evidence type="ECO:0000256" key="4">
    <source>
        <dbReference type="ARBA" id="ARBA00022679"/>
    </source>
</evidence>
<comment type="similarity">
    <text evidence="2 9">Belongs to the gluconokinase GntK/GntV family.</text>
</comment>
<keyword evidence="4 9" id="KW-0808">Transferase</keyword>
<evidence type="ECO:0000256" key="2">
    <source>
        <dbReference type="ARBA" id="ARBA00008420"/>
    </source>
</evidence>
<proteinExistence type="inferred from homology"/>
<reference evidence="11" key="1">
    <citation type="journal article" date="2019" name="Int. J. Syst. Evol. Microbiol.">
        <title>The Global Catalogue of Microorganisms (GCM) 10K type strain sequencing project: providing services to taxonomists for standard genome sequencing and annotation.</title>
        <authorList>
            <consortium name="The Broad Institute Genomics Platform"/>
            <consortium name="The Broad Institute Genome Sequencing Center for Infectious Disease"/>
            <person name="Wu L."/>
            <person name="Ma J."/>
        </authorList>
    </citation>
    <scope>NUCLEOTIDE SEQUENCE [LARGE SCALE GENOMIC DNA]</scope>
    <source>
        <strain evidence="11">CCUG 60023</strain>
    </source>
</reference>
<evidence type="ECO:0000256" key="3">
    <source>
        <dbReference type="ARBA" id="ARBA00012054"/>
    </source>
</evidence>